<dbReference type="RefSeq" id="WP_329073634.1">
    <property type="nucleotide sequence ID" value="NZ_CP109495.1"/>
</dbReference>
<dbReference type="Proteomes" id="UP001432209">
    <property type="component" value="Chromosome"/>
</dbReference>
<evidence type="ECO:0000313" key="1">
    <source>
        <dbReference type="EMBL" id="WUX50094.1"/>
    </source>
</evidence>
<dbReference type="EMBL" id="CP109495">
    <property type="protein sequence ID" value="WUX50094.1"/>
    <property type="molecule type" value="Genomic_DNA"/>
</dbReference>
<name>A0ABZ1ZWZ6_STRNV</name>
<gene>
    <name evidence="1" type="ORF">OG442_00085</name>
</gene>
<sequence>MDTATPTGRSPARQAWENTGTALIPGVLTPARFNALVTEAHDLLPQAAPHIHEHTAAHRDGSFASPVHCAFVPPGPALQALAYDRTFLTALREATGILRLIPRGGAVVRYQEGDFQGLHTDSVKSTVTVAFALTPDLPPMGWAPHLYNAHPDDLSKVVAEHGIFPNGEAFTRLTHPYGDGSVRAFAGYSVPHWRPRQPAEGLLVTMSFLDL</sequence>
<evidence type="ECO:0000313" key="2">
    <source>
        <dbReference type="Proteomes" id="UP001432209"/>
    </source>
</evidence>
<dbReference type="SUPFAM" id="SSF51197">
    <property type="entry name" value="Clavaminate synthase-like"/>
    <property type="match status" value="1"/>
</dbReference>
<reference evidence="1" key="1">
    <citation type="submission" date="2022-10" db="EMBL/GenBank/DDBJ databases">
        <title>The complete genomes of actinobacterial strains from the NBC collection.</title>
        <authorList>
            <person name="Joergensen T.S."/>
            <person name="Alvarez Arevalo M."/>
            <person name="Sterndorff E.B."/>
            <person name="Faurdal D."/>
            <person name="Vuksanovic O."/>
            <person name="Mourched A.-S."/>
            <person name="Charusanti P."/>
            <person name="Shaw S."/>
            <person name="Blin K."/>
            <person name="Weber T."/>
        </authorList>
    </citation>
    <scope>NUCLEOTIDE SEQUENCE</scope>
    <source>
        <strain evidence="1">NBC_01432</strain>
    </source>
</reference>
<accession>A0ABZ1ZWZ6</accession>
<protein>
    <submittedName>
        <fullName evidence="1">Uncharacterized protein</fullName>
    </submittedName>
</protein>
<keyword evidence="2" id="KW-1185">Reference proteome</keyword>
<organism evidence="1 2">
    <name type="scientific">Streptomyces niveus</name>
    <name type="common">Streptomyces spheroides</name>
    <dbReference type="NCBI Taxonomy" id="193462"/>
    <lineage>
        <taxon>Bacteria</taxon>
        <taxon>Bacillati</taxon>
        <taxon>Actinomycetota</taxon>
        <taxon>Actinomycetes</taxon>
        <taxon>Kitasatosporales</taxon>
        <taxon>Streptomycetaceae</taxon>
        <taxon>Streptomyces</taxon>
    </lineage>
</organism>
<proteinExistence type="predicted"/>